<dbReference type="OMA" id="AFFHYRN"/>
<name>A0A8R1DJB6_CAEJA</name>
<reference evidence="8" key="1">
    <citation type="submission" date="2010-08" db="EMBL/GenBank/DDBJ databases">
        <authorList>
            <consortium name="Caenorhabditis japonica Sequencing Consortium"/>
            <person name="Wilson R.K."/>
        </authorList>
    </citation>
    <scope>NUCLEOTIDE SEQUENCE [LARGE SCALE GENOMIC DNA]</scope>
    <source>
        <strain evidence="8">DF5081</strain>
    </source>
</reference>
<evidence type="ECO:0000256" key="1">
    <source>
        <dbReference type="ARBA" id="ARBA00009921"/>
    </source>
</evidence>
<protein>
    <recommendedName>
        <fullName evidence="5">Probable oligoribonuclease</fullName>
    </recommendedName>
</protein>
<dbReference type="InterPro" id="IPR036397">
    <property type="entry name" value="RNaseH_sf"/>
</dbReference>
<evidence type="ECO:0000256" key="4">
    <source>
        <dbReference type="ARBA" id="ARBA00022839"/>
    </source>
</evidence>
<dbReference type="GO" id="GO:0003676">
    <property type="term" value="F:nucleic acid binding"/>
    <property type="evidence" value="ECO:0007669"/>
    <property type="project" value="InterPro"/>
</dbReference>
<organism evidence="7 8">
    <name type="scientific">Caenorhabditis japonica</name>
    <dbReference type="NCBI Taxonomy" id="281687"/>
    <lineage>
        <taxon>Eukaryota</taxon>
        <taxon>Metazoa</taxon>
        <taxon>Ecdysozoa</taxon>
        <taxon>Nematoda</taxon>
        <taxon>Chromadorea</taxon>
        <taxon>Rhabditida</taxon>
        <taxon>Rhabditina</taxon>
        <taxon>Rhabditomorpha</taxon>
        <taxon>Rhabditoidea</taxon>
        <taxon>Rhabditidae</taxon>
        <taxon>Peloderinae</taxon>
        <taxon>Caenorhabditis</taxon>
    </lineage>
</organism>
<reference evidence="7" key="2">
    <citation type="submission" date="2022-06" db="UniProtKB">
        <authorList>
            <consortium name="EnsemblMetazoa"/>
        </authorList>
    </citation>
    <scope>IDENTIFICATION</scope>
    <source>
        <strain evidence="7">DF5081</strain>
    </source>
</reference>
<evidence type="ECO:0000259" key="6">
    <source>
        <dbReference type="SMART" id="SM00479"/>
    </source>
</evidence>
<keyword evidence="3" id="KW-0378">Hydrolase</keyword>
<evidence type="ECO:0000256" key="3">
    <source>
        <dbReference type="ARBA" id="ARBA00022801"/>
    </source>
</evidence>
<dbReference type="PANTHER" id="PTHR11046">
    <property type="entry name" value="OLIGORIBONUCLEASE, MITOCHONDRIAL"/>
    <property type="match status" value="1"/>
</dbReference>
<comment type="similarity">
    <text evidence="1">Belongs to the oligoribonuclease family.</text>
</comment>
<dbReference type="SMART" id="SM00479">
    <property type="entry name" value="EXOIII"/>
    <property type="match status" value="1"/>
</dbReference>
<dbReference type="Proteomes" id="UP000005237">
    <property type="component" value="Unassembled WGS sequence"/>
</dbReference>
<dbReference type="GO" id="GO:0000175">
    <property type="term" value="F:3'-5'-RNA exonuclease activity"/>
    <property type="evidence" value="ECO:0007669"/>
    <property type="project" value="InterPro"/>
</dbReference>
<dbReference type="CDD" id="cd06135">
    <property type="entry name" value="Orn"/>
    <property type="match status" value="1"/>
</dbReference>
<keyword evidence="2" id="KW-0540">Nuclease</keyword>
<dbReference type="Pfam" id="PF00929">
    <property type="entry name" value="RNase_T"/>
    <property type="match status" value="1"/>
</dbReference>
<evidence type="ECO:0000313" key="8">
    <source>
        <dbReference type="Proteomes" id="UP000005237"/>
    </source>
</evidence>
<feature type="domain" description="Exonuclease" evidence="6">
    <location>
        <begin position="31"/>
        <end position="203"/>
    </location>
</feature>
<dbReference type="SUPFAM" id="SSF53098">
    <property type="entry name" value="Ribonuclease H-like"/>
    <property type="match status" value="1"/>
</dbReference>
<evidence type="ECO:0000313" key="7">
    <source>
        <dbReference type="EnsemblMetazoa" id="CJA04418b.1"/>
    </source>
</evidence>
<dbReference type="EnsemblMetazoa" id="CJA04418b.1">
    <property type="protein sequence ID" value="CJA04418b.1"/>
    <property type="gene ID" value="WBGene00123622"/>
</dbReference>
<evidence type="ECO:0000256" key="5">
    <source>
        <dbReference type="ARBA" id="ARBA00072681"/>
    </source>
</evidence>
<keyword evidence="8" id="KW-1185">Reference proteome</keyword>
<dbReference type="InterPro" id="IPR012337">
    <property type="entry name" value="RNaseH-like_sf"/>
</dbReference>
<dbReference type="InterPro" id="IPR022894">
    <property type="entry name" value="Oligoribonuclease"/>
</dbReference>
<sequence>MLTAALKSINIPISRRAMSTLYHVCDTIEQRIIWIDCEMTGLNVEAQTLCEIAVIVTDSELNTVATGPDIVIHQPKEVLDNMEEWPRKTFLENGLMDKIVASKYSMTQAENEVIDFLKLHTLPGKSPIAGNSIHMDRMFIRKYMPKLDEFAHYRCIDVSTIKGLVQRWYPDHKPPRKMMTHRAFDDIMESITELKHYRENIFVKKVDSQ</sequence>
<dbReference type="AlphaFoldDB" id="A0A8R1DJB6"/>
<dbReference type="FunFam" id="3.30.420.10:FF:000003">
    <property type="entry name" value="Oligoribonuclease"/>
    <property type="match status" value="1"/>
</dbReference>
<dbReference type="PANTHER" id="PTHR11046:SF0">
    <property type="entry name" value="OLIGORIBONUCLEASE, MITOCHONDRIAL"/>
    <property type="match status" value="1"/>
</dbReference>
<dbReference type="Gene3D" id="3.30.420.10">
    <property type="entry name" value="Ribonuclease H-like superfamily/Ribonuclease H"/>
    <property type="match status" value="1"/>
</dbReference>
<keyword evidence="4" id="KW-0269">Exonuclease</keyword>
<proteinExistence type="inferred from homology"/>
<accession>A0A8R1DJB6</accession>
<dbReference type="NCBIfam" id="NF003765">
    <property type="entry name" value="PRK05359.1"/>
    <property type="match status" value="1"/>
</dbReference>
<dbReference type="InterPro" id="IPR013520">
    <property type="entry name" value="Ribonucl_H"/>
</dbReference>
<evidence type="ECO:0000256" key="2">
    <source>
        <dbReference type="ARBA" id="ARBA00022722"/>
    </source>
</evidence>